<dbReference type="EMBL" id="UFQS01000611">
    <property type="protein sequence ID" value="SSX05388.1"/>
    <property type="molecule type" value="Genomic_DNA"/>
</dbReference>
<evidence type="ECO:0000259" key="1">
    <source>
        <dbReference type="PROSITE" id="PS51029"/>
    </source>
</evidence>
<dbReference type="AlphaFoldDB" id="A0A336KN18"/>
<gene>
    <name evidence="2" type="primary">CSON012689</name>
</gene>
<dbReference type="VEuPathDB" id="VectorBase:CSON012689"/>
<dbReference type="OMA" id="NTWIYME"/>
<feature type="domain" description="MADF" evidence="1">
    <location>
        <begin position="7"/>
        <end position="92"/>
    </location>
</feature>
<proteinExistence type="predicted"/>
<dbReference type="InterPro" id="IPR039353">
    <property type="entry name" value="TF_Adf1"/>
</dbReference>
<dbReference type="SMART" id="SM00595">
    <property type="entry name" value="MADF"/>
    <property type="match status" value="1"/>
</dbReference>
<dbReference type="PANTHER" id="PTHR12243">
    <property type="entry name" value="MADF DOMAIN TRANSCRIPTION FACTOR"/>
    <property type="match status" value="1"/>
</dbReference>
<reference evidence="2" key="1">
    <citation type="submission" date="2018-04" db="EMBL/GenBank/DDBJ databases">
        <authorList>
            <person name="Go L.Y."/>
            <person name="Mitchell J.A."/>
        </authorList>
    </citation>
    <scope>NUCLEOTIDE SEQUENCE</scope>
    <source>
        <tissue evidence="2">Whole organism</tissue>
    </source>
</reference>
<dbReference type="InterPro" id="IPR006578">
    <property type="entry name" value="MADF-dom"/>
</dbReference>
<name>A0A336KN18_CULSO</name>
<dbReference type="PANTHER" id="PTHR12243:SF67">
    <property type="entry name" value="COREPRESSOR OF PANGOLIN, ISOFORM A-RELATED"/>
    <property type="match status" value="1"/>
</dbReference>
<accession>A0A336KN18</accession>
<dbReference type="Pfam" id="PF10545">
    <property type="entry name" value="MADF_DNA_bdg"/>
    <property type="match status" value="1"/>
</dbReference>
<evidence type="ECO:0000313" key="3">
    <source>
        <dbReference type="EMBL" id="SSX25749.1"/>
    </source>
</evidence>
<organism evidence="2">
    <name type="scientific">Culicoides sonorensis</name>
    <name type="common">Biting midge</name>
    <dbReference type="NCBI Taxonomy" id="179676"/>
    <lineage>
        <taxon>Eukaryota</taxon>
        <taxon>Metazoa</taxon>
        <taxon>Ecdysozoa</taxon>
        <taxon>Arthropoda</taxon>
        <taxon>Hexapoda</taxon>
        <taxon>Insecta</taxon>
        <taxon>Pterygota</taxon>
        <taxon>Neoptera</taxon>
        <taxon>Endopterygota</taxon>
        <taxon>Diptera</taxon>
        <taxon>Nematocera</taxon>
        <taxon>Chironomoidea</taxon>
        <taxon>Ceratopogonidae</taxon>
        <taxon>Ceratopogoninae</taxon>
        <taxon>Culicoides</taxon>
        <taxon>Monoculicoides</taxon>
    </lineage>
</organism>
<evidence type="ECO:0000313" key="2">
    <source>
        <dbReference type="EMBL" id="SSX05388.1"/>
    </source>
</evidence>
<dbReference type="EMBL" id="UFQT01000611">
    <property type="protein sequence ID" value="SSX25749.1"/>
    <property type="molecule type" value="Genomic_DNA"/>
</dbReference>
<dbReference type="PROSITE" id="PS51029">
    <property type="entry name" value="MADF"/>
    <property type="match status" value="1"/>
</dbReference>
<reference evidence="3" key="2">
    <citation type="submission" date="2018-07" db="EMBL/GenBank/DDBJ databases">
        <authorList>
            <person name="Quirk P.G."/>
            <person name="Krulwich T.A."/>
        </authorList>
    </citation>
    <scope>NUCLEOTIDE SEQUENCE</scope>
</reference>
<sequence>MTNIDDELIDLVEANPCLYNVNMEEYRNQTLKNGVWNQIADKLQLDVKSIKQKWKNIRSGYYSSLQKPASGSAAGRKRKYSRDLSFLKGFGVAQEGAEESHEIIVETSDTSPPSEEKDRVLKQMDDLIKSIMAEKEPDSIDLFCDALKDDLRQVPPEIVPLCKAQIMNVVAENISRRRT</sequence>
<protein>
    <submittedName>
        <fullName evidence="2">CSON012689 protein</fullName>
    </submittedName>
</protein>